<evidence type="ECO:0000313" key="1">
    <source>
        <dbReference type="EMBL" id="EKK02822.1"/>
    </source>
</evidence>
<protein>
    <submittedName>
        <fullName evidence="1">Uncharacterized protein</fullName>
    </submittedName>
</protein>
<proteinExistence type="predicted"/>
<dbReference type="PATRIC" id="fig|993517.3.peg.1997"/>
<sequence>MAAFAKVGSLIGVTLFTLSFAGKDREILWDEGPFGTVVRIFRCKTLTGHCGVLS</sequence>
<gene>
    <name evidence="1" type="ORF">RBSH_01843</name>
</gene>
<dbReference type="Proteomes" id="UP000007993">
    <property type="component" value="Unassembled WGS sequence"/>
</dbReference>
<reference evidence="1 2" key="1">
    <citation type="journal article" date="2013" name="Mar. Genomics">
        <title>Expression of sulfatases in Rhodopirellula baltica and the diversity of sulfatases in the genus Rhodopirellula.</title>
        <authorList>
            <person name="Wegner C.E."/>
            <person name="Richter-Heitmann T."/>
            <person name="Klindworth A."/>
            <person name="Klockow C."/>
            <person name="Richter M."/>
            <person name="Achstetter T."/>
            <person name="Glockner F.O."/>
            <person name="Harder J."/>
        </authorList>
    </citation>
    <scope>NUCLEOTIDE SEQUENCE [LARGE SCALE GENOMIC DNA]</scope>
    <source>
        <strain evidence="1 2">SH28</strain>
    </source>
</reference>
<organism evidence="1 2">
    <name type="scientific">Rhodopirellula baltica SH28</name>
    <dbReference type="NCBI Taxonomy" id="993517"/>
    <lineage>
        <taxon>Bacteria</taxon>
        <taxon>Pseudomonadati</taxon>
        <taxon>Planctomycetota</taxon>
        <taxon>Planctomycetia</taxon>
        <taxon>Pirellulales</taxon>
        <taxon>Pirellulaceae</taxon>
        <taxon>Rhodopirellula</taxon>
    </lineage>
</organism>
<name>K5D7W2_RHOBT</name>
<evidence type="ECO:0000313" key="2">
    <source>
        <dbReference type="Proteomes" id="UP000007993"/>
    </source>
</evidence>
<dbReference type="AlphaFoldDB" id="K5D7W2"/>
<accession>K5D7W2</accession>
<comment type="caution">
    <text evidence="1">The sequence shown here is derived from an EMBL/GenBank/DDBJ whole genome shotgun (WGS) entry which is preliminary data.</text>
</comment>
<dbReference type="EMBL" id="AMCW01000041">
    <property type="protein sequence ID" value="EKK02822.1"/>
    <property type="molecule type" value="Genomic_DNA"/>
</dbReference>